<keyword evidence="4" id="KW-1185">Reference proteome</keyword>
<organism evidence="3 4">
    <name type="scientific">Varroa destructor</name>
    <name type="common">Honeybee mite</name>
    <dbReference type="NCBI Taxonomy" id="109461"/>
    <lineage>
        <taxon>Eukaryota</taxon>
        <taxon>Metazoa</taxon>
        <taxon>Ecdysozoa</taxon>
        <taxon>Arthropoda</taxon>
        <taxon>Chelicerata</taxon>
        <taxon>Arachnida</taxon>
        <taxon>Acari</taxon>
        <taxon>Parasitiformes</taxon>
        <taxon>Mesostigmata</taxon>
        <taxon>Gamasina</taxon>
        <taxon>Dermanyssoidea</taxon>
        <taxon>Varroidae</taxon>
        <taxon>Varroa</taxon>
    </lineage>
</organism>
<dbReference type="InterPro" id="IPR050704">
    <property type="entry name" value="Peptidase_C85-like"/>
</dbReference>
<dbReference type="InParanoid" id="A0A7M7IX17"/>
<dbReference type="GeneID" id="111242974"/>
<dbReference type="Proteomes" id="UP000594260">
    <property type="component" value="Unplaced"/>
</dbReference>
<accession>A0A7M7IX17</accession>
<feature type="region of interest" description="Disordered" evidence="1">
    <location>
        <begin position="436"/>
        <end position="527"/>
    </location>
</feature>
<dbReference type="OrthoDB" id="10017659at2759"/>
<evidence type="ECO:0000259" key="2">
    <source>
        <dbReference type="PROSITE" id="PS50802"/>
    </source>
</evidence>
<dbReference type="Pfam" id="PF02338">
    <property type="entry name" value="OTU"/>
    <property type="match status" value="1"/>
</dbReference>
<dbReference type="PROSITE" id="PS50802">
    <property type="entry name" value="OTU"/>
    <property type="match status" value="1"/>
</dbReference>
<feature type="compositionally biased region" description="Basic and acidic residues" evidence="1">
    <location>
        <begin position="494"/>
        <end position="511"/>
    </location>
</feature>
<dbReference type="RefSeq" id="XP_022643684.1">
    <property type="nucleotide sequence ID" value="XM_022787949.1"/>
</dbReference>
<dbReference type="CDD" id="cd22753">
    <property type="entry name" value="OTU_ALG13-like"/>
    <property type="match status" value="1"/>
</dbReference>
<evidence type="ECO:0000256" key="1">
    <source>
        <dbReference type="SAM" id="MobiDB-lite"/>
    </source>
</evidence>
<feature type="compositionally biased region" description="Polar residues" evidence="1">
    <location>
        <begin position="474"/>
        <end position="493"/>
    </location>
</feature>
<name>A0A7M7IX17_VARDE</name>
<proteinExistence type="predicted"/>
<feature type="domain" description="OTU" evidence="2">
    <location>
        <begin position="73"/>
        <end position="196"/>
    </location>
</feature>
<dbReference type="Gene3D" id="3.90.70.80">
    <property type="match status" value="1"/>
</dbReference>
<dbReference type="InterPro" id="IPR038765">
    <property type="entry name" value="Papain-like_cys_pep_sf"/>
</dbReference>
<dbReference type="InterPro" id="IPR003323">
    <property type="entry name" value="OTU_dom"/>
</dbReference>
<dbReference type="SUPFAM" id="SSF54001">
    <property type="entry name" value="Cysteine proteinases"/>
    <property type="match status" value="1"/>
</dbReference>
<dbReference type="EnsemblMetazoa" id="XM_022787949">
    <property type="protein sequence ID" value="XP_022643684"/>
    <property type="gene ID" value="LOC111242974"/>
</dbReference>
<protein>
    <recommendedName>
        <fullName evidence="2">OTU domain-containing protein</fullName>
    </recommendedName>
</protein>
<feature type="region of interest" description="Disordered" evidence="1">
    <location>
        <begin position="1"/>
        <end position="23"/>
    </location>
</feature>
<dbReference type="PANTHER" id="PTHR12419">
    <property type="entry name" value="OTU DOMAIN CONTAINING PROTEIN"/>
    <property type="match status" value="1"/>
</dbReference>
<dbReference type="GO" id="GO:0004843">
    <property type="term" value="F:cysteine-type deubiquitinase activity"/>
    <property type="evidence" value="ECO:0007669"/>
    <property type="project" value="TreeGrafter"/>
</dbReference>
<dbReference type="KEGG" id="vde:111242974"/>
<dbReference type="GO" id="GO:0016579">
    <property type="term" value="P:protein deubiquitination"/>
    <property type="evidence" value="ECO:0007669"/>
    <property type="project" value="TreeGrafter"/>
</dbReference>
<feature type="compositionally biased region" description="Polar residues" evidence="1">
    <location>
        <begin position="9"/>
        <end position="23"/>
    </location>
</feature>
<reference evidence="3" key="1">
    <citation type="submission" date="2021-01" db="UniProtKB">
        <authorList>
            <consortium name="EnsemblMetazoa"/>
        </authorList>
    </citation>
    <scope>IDENTIFICATION</scope>
</reference>
<evidence type="ECO:0000313" key="3">
    <source>
        <dbReference type="EnsemblMetazoa" id="XP_022643685"/>
    </source>
</evidence>
<evidence type="ECO:0000313" key="4">
    <source>
        <dbReference type="Proteomes" id="UP000594260"/>
    </source>
</evidence>
<dbReference type="RefSeq" id="XP_022643685.1">
    <property type="nucleotide sequence ID" value="XM_022787950.1"/>
</dbReference>
<feature type="compositionally biased region" description="Basic residues" evidence="1">
    <location>
        <begin position="436"/>
        <end position="445"/>
    </location>
</feature>
<dbReference type="PANTHER" id="PTHR12419:SF10">
    <property type="entry name" value="DEUBIQUITINASE OTUD6B"/>
    <property type="match status" value="1"/>
</dbReference>
<sequence length="852" mass="92789">MPIGRRGSFTGSSKDVQGSGQGSNAVLSGTTGALTGNSDWTMGCHPFSHEVYLPMGIHLANTKMDQYLHSLGLFRYHLPVDGSCLFRAVSEVLYGSQNKHAAIRRLVCDFILENRPLVPRQLDPQQSHEDYVRRLRENSFPGNNNEMHVLAQLFRIDFVVYYRADRGPTNVTQGGYPLKVTLCWSHGKQYDLVYTKEHLEALTVSQAIVYDVLYKDVFELGGKEVDFAVTKMLYDKEHFKNKRHLTFSQWCNSVAEGEERNVSKLPEKNGEQIVLAVRCGVPPFPFKVAKCLDPNLFRNVDYLNWCEEKRDEFRTGHLVTPALDTGVKCTARIGMKEHTGFVQSIDTKGNTAQVFLQSIGEIRTLPLSSIESLPVSLRVTLASHHALRNNAVEDDEHCRTYRVAVSSGKSQARNRRSFSTGDAVTADQLEVLLRKQQHSVHKRAHGGTSKDSSENSPSKLGGIPEAAHDRDSLGSHSVSTQEGSRSQGGQNMKMSEHDDVMSTHEDAENVARHTRGRPRKFSLPAVKTNYGPPSSPVASCYTPTIMNACGPVLVNGHPGTYGAIDAVSGLAGISESGVTVVPQLSARPAQTIIFDPNYSYATADIQRVPDSTIYATAPGTTAHGGCGFQHPPMGIGEYPIVPMNPVPVVPIAQFNPSVPPPNYRTIPALHSLVAPASAATTDWTLDYPMESVEPGFSFRAPPQEMNMSLIDMSHFLDGSDLPLHRLDIVRYFFNLGLSVYRSRKLPEGTPADSLPAPVACTQAAPTGTYIVPLTSSAGYQMVPPQGTVVYQQAPPASYPTTAGPTYASYSVLPQAASYTEISPSTITTAGPTSYAASVPAAAPVQAQMTAVK</sequence>
<dbReference type="InterPro" id="IPR049769">
    <property type="entry name" value="OTU_OTU"/>
</dbReference>
<dbReference type="EnsemblMetazoa" id="XM_022787950">
    <property type="protein sequence ID" value="XP_022643685"/>
    <property type="gene ID" value="LOC111242974"/>
</dbReference>
<dbReference type="AlphaFoldDB" id="A0A7M7IX17"/>